<accession>A0A3P1BNV7</accession>
<dbReference type="SUPFAM" id="SSF57884">
    <property type="entry name" value="Ada DNA repair protein, N-terminal domain (N-Ada 10)"/>
    <property type="match status" value="1"/>
</dbReference>
<dbReference type="InterPro" id="IPR004026">
    <property type="entry name" value="Ada_DNA_repair_Zn-bd"/>
</dbReference>
<dbReference type="AlphaFoldDB" id="A0A3P1BNV7"/>
<dbReference type="Gene3D" id="3.40.10.10">
    <property type="entry name" value="DNA Methylphosphotriester Repair Domain"/>
    <property type="match status" value="1"/>
</dbReference>
<dbReference type="InterPro" id="IPR035451">
    <property type="entry name" value="Ada-like_dom_sf"/>
</dbReference>
<dbReference type="Proteomes" id="UP000271925">
    <property type="component" value="Unassembled WGS sequence"/>
</dbReference>
<dbReference type="GO" id="GO:0008168">
    <property type="term" value="F:methyltransferase activity"/>
    <property type="evidence" value="ECO:0007669"/>
    <property type="project" value="InterPro"/>
</dbReference>
<evidence type="ECO:0000259" key="2">
    <source>
        <dbReference type="Pfam" id="PF02805"/>
    </source>
</evidence>
<comment type="caution">
    <text evidence="3">The sequence shown here is derived from an EMBL/GenBank/DDBJ whole genome shotgun (WGS) entry which is preliminary data.</text>
</comment>
<organism evidence="3 4">
    <name type="scientific">Larkinella rosea</name>
    <dbReference type="NCBI Taxonomy" id="2025312"/>
    <lineage>
        <taxon>Bacteria</taxon>
        <taxon>Pseudomonadati</taxon>
        <taxon>Bacteroidota</taxon>
        <taxon>Cytophagia</taxon>
        <taxon>Cytophagales</taxon>
        <taxon>Spirosomataceae</taxon>
        <taxon>Larkinella</taxon>
    </lineage>
</organism>
<reference evidence="3 4" key="1">
    <citation type="submission" date="2018-11" db="EMBL/GenBank/DDBJ databases">
        <authorList>
            <person name="Zhou Z."/>
            <person name="Wang G."/>
        </authorList>
    </citation>
    <scope>NUCLEOTIDE SEQUENCE [LARGE SCALE GENOMIC DNA]</scope>
    <source>
        <strain evidence="3 4">KCTC52004</strain>
    </source>
</reference>
<feature type="domain" description="Ada DNA repair metal-binding" evidence="2">
    <location>
        <begin position="29"/>
        <end position="76"/>
    </location>
</feature>
<keyword evidence="4" id="KW-1185">Reference proteome</keyword>
<evidence type="ECO:0000256" key="1">
    <source>
        <dbReference type="ARBA" id="ARBA00023159"/>
    </source>
</evidence>
<gene>
    <name evidence="3" type="ORF">EHT25_20250</name>
</gene>
<dbReference type="GO" id="GO:0003677">
    <property type="term" value="F:DNA binding"/>
    <property type="evidence" value="ECO:0007669"/>
    <property type="project" value="InterPro"/>
</dbReference>
<evidence type="ECO:0000313" key="4">
    <source>
        <dbReference type="Proteomes" id="UP000271925"/>
    </source>
</evidence>
<keyword evidence="1" id="KW-0010">Activator</keyword>
<proteinExistence type="predicted"/>
<name>A0A3P1BNV7_9BACT</name>
<dbReference type="GO" id="GO:0006355">
    <property type="term" value="P:regulation of DNA-templated transcription"/>
    <property type="evidence" value="ECO:0007669"/>
    <property type="project" value="InterPro"/>
</dbReference>
<dbReference type="Pfam" id="PF02805">
    <property type="entry name" value="Ada_Zn_binding"/>
    <property type="match status" value="1"/>
</dbReference>
<dbReference type="OrthoDB" id="894286at2"/>
<dbReference type="GO" id="GO:0008270">
    <property type="term" value="F:zinc ion binding"/>
    <property type="evidence" value="ECO:0007669"/>
    <property type="project" value="InterPro"/>
</dbReference>
<protein>
    <submittedName>
        <fullName evidence="3">Metal-binding protein</fullName>
    </submittedName>
</protein>
<dbReference type="EMBL" id="RQJO01000009">
    <property type="protein sequence ID" value="RRB02777.1"/>
    <property type="molecule type" value="Genomic_DNA"/>
</dbReference>
<sequence length="99" mass="11255">MIRHTDFEASFAGNVKLHRLIQAEAITLGGNLKLKIYGTLACRSGKRMLRKNRVFFKSETEAIHNGFRPCGHCLPEKYRQWKTNPERVADHFGIPDSAG</sequence>
<evidence type="ECO:0000313" key="3">
    <source>
        <dbReference type="EMBL" id="RRB02777.1"/>
    </source>
</evidence>
<dbReference type="GO" id="GO:0006281">
    <property type="term" value="P:DNA repair"/>
    <property type="evidence" value="ECO:0007669"/>
    <property type="project" value="InterPro"/>
</dbReference>